<evidence type="ECO:0000313" key="2">
    <source>
        <dbReference type="Proteomes" id="UP000078237"/>
    </source>
</evidence>
<proteinExistence type="predicted"/>
<sequence>MPTRKHIFSYIAMLETGVVNLQPGDLENVLGLSVENSLFVLLQFLTDPSSRVSPIAVTRIVSNVGRPGVSLLMPPPARPLMRPLSTSYHAVSYEPFNGKWEDNFAGTSLHLSFTKNEFPIDYGVSGIRDHQVFLVEIVITVHNSGEWVADVDLLGTFVDDAFTNMLTLRTPTGRVCKHSDALVAEVQQNVTSIDTWEEVLDKLPGISITGGGGGDMSYAR</sequence>
<protein>
    <submittedName>
        <fullName evidence="1">Uncharacterized protein</fullName>
    </submittedName>
</protein>
<gene>
    <name evidence="1" type="ORF">MMYC01_205170</name>
</gene>
<dbReference type="Proteomes" id="UP000078237">
    <property type="component" value="Unassembled WGS sequence"/>
</dbReference>
<dbReference type="STRING" id="100816.A0A175WBP8"/>
<name>A0A175WBP8_9PEZI</name>
<evidence type="ECO:0000313" key="1">
    <source>
        <dbReference type="EMBL" id="KXX80992.1"/>
    </source>
</evidence>
<reference evidence="1 2" key="1">
    <citation type="journal article" date="2016" name="Genome Announc.">
        <title>Genome Sequence of Madurella mycetomatis mm55, Isolated from a Human Mycetoma Case in Sudan.</title>
        <authorList>
            <person name="Smit S."/>
            <person name="Derks M.F."/>
            <person name="Bervoets S."/>
            <person name="Fahal A."/>
            <person name="van Leeuwen W."/>
            <person name="van Belkum A."/>
            <person name="van de Sande W.W."/>
        </authorList>
    </citation>
    <scope>NUCLEOTIDE SEQUENCE [LARGE SCALE GENOMIC DNA]</scope>
    <source>
        <strain evidence="2">mm55</strain>
    </source>
</reference>
<accession>A0A175WBP8</accession>
<organism evidence="1 2">
    <name type="scientific">Madurella mycetomatis</name>
    <dbReference type="NCBI Taxonomy" id="100816"/>
    <lineage>
        <taxon>Eukaryota</taxon>
        <taxon>Fungi</taxon>
        <taxon>Dikarya</taxon>
        <taxon>Ascomycota</taxon>
        <taxon>Pezizomycotina</taxon>
        <taxon>Sordariomycetes</taxon>
        <taxon>Sordariomycetidae</taxon>
        <taxon>Sordariales</taxon>
        <taxon>Sordariales incertae sedis</taxon>
        <taxon>Madurella</taxon>
    </lineage>
</organism>
<dbReference type="EMBL" id="LCTW02000045">
    <property type="protein sequence ID" value="KXX80992.1"/>
    <property type="molecule type" value="Genomic_DNA"/>
</dbReference>
<dbReference type="VEuPathDB" id="FungiDB:MMYC01_205170"/>
<dbReference type="OrthoDB" id="5354164at2759"/>
<comment type="caution">
    <text evidence="1">The sequence shown here is derived from an EMBL/GenBank/DDBJ whole genome shotgun (WGS) entry which is preliminary data.</text>
</comment>
<keyword evidence="2" id="KW-1185">Reference proteome</keyword>
<dbReference type="AlphaFoldDB" id="A0A175WBP8"/>